<organism evidence="2">
    <name type="scientific">Plasmopara viticola</name>
    <name type="common">Downy mildew of grapevine</name>
    <name type="synonym">Botrytis viticola</name>
    <dbReference type="NCBI Taxonomy" id="143451"/>
    <lineage>
        <taxon>Eukaryota</taxon>
        <taxon>Sar</taxon>
        <taxon>Stramenopiles</taxon>
        <taxon>Oomycota</taxon>
        <taxon>Peronosporomycetes</taxon>
        <taxon>Peronosporales</taxon>
        <taxon>Peronosporaceae</taxon>
        <taxon>Plasmopara</taxon>
    </lineage>
</organism>
<feature type="region of interest" description="Disordered" evidence="1">
    <location>
        <begin position="136"/>
        <end position="155"/>
    </location>
</feature>
<evidence type="ECO:0000313" key="2">
    <source>
        <dbReference type="EMBL" id="CCD28114.1"/>
    </source>
</evidence>
<feature type="region of interest" description="Disordered" evidence="1">
    <location>
        <begin position="173"/>
        <end position="194"/>
    </location>
</feature>
<dbReference type="EMBL" id="HE582040">
    <property type="protein sequence ID" value="CCD28114.1"/>
    <property type="molecule type" value="mRNA"/>
</dbReference>
<sequence length="226" mass="23132">RRYQHKTSLSLSNDSPTKKMKMFAAIVQGALAMSAVAAHKDTAVSLCRDATYNSPASRGLVCSGAGGSPVGTACPLKGDVATADCHDYLPSWNGSACVAPEDAKCTIVNGMTWGCVLPSVGCGSTRTPCPVLSLATTSSPTTSHHDTKAAPLSTTPRSVGAVVSTPCPVLPVPKVSPTHADTQSNKTAKARDCDPAFPPAPTPCPSIPKTFPKATTPCPVLSTTMP</sequence>
<name>H6S3Y4_PLAVT</name>
<feature type="non-terminal residue" evidence="2">
    <location>
        <position position="1"/>
    </location>
</feature>
<feature type="non-terminal residue" evidence="2">
    <location>
        <position position="226"/>
    </location>
</feature>
<protein>
    <submittedName>
        <fullName evidence="2">Similar to cyst germination protein</fullName>
    </submittedName>
</protein>
<accession>H6S3Y4</accession>
<evidence type="ECO:0000256" key="1">
    <source>
        <dbReference type="SAM" id="MobiDB-lite"/>
    </source>
</evidence>
<proteinExistence type="evidence at transcript level"/>
<dbReference type="AlphaFoldDB" id="H6S3Y4"/>
<reference evidence="2" key="1">
    <citation type="journal article" date="2012" name="Fungal Biol.">
        <title>Identification of effector genes from the phytopathogenic Oomycete Plasmopara viticola through the analysis of gene expression in germinated zoospores.</title>
        <authorList>
            <person name="Mestre P."/>
            <person name="Piron M.C."/>
            <person name="Merdinoglu D."/>
        </authorList>
    </citation>
    <scope>NUCLEOTIDE SEQUENCE</scope>
    <source>
        <strain evidence="2">SC</strain>
        <tissue evidence="2">In vitro germinated zoospores</tissue>
    </source>
</reference>